<accession>A0A9P6NHL6</accession>
<feature type="region of interest" description="Disordered" evidence="1">
    <location>
        <begin position="57"/>
        <end position="76"/>
    </location>
</feature>
<organism evidence="2 3">
    <name type="scientific">Cronartium quercuum f. sp. fusiforme G11</name>
    <dbReference type="NCBI Taxonomy" id="708437"/>
    <lineage>
        <taxon>Eukaryota</taxon>
        <taxon>Fungi</taxon>
        <taxon>Dikarya</taxon>
        <taxon>Basidiomycota</taxon>
        <taxon>Pucciniomycotina</taxon>
        <taxon>Pucciniomycetes</taxon>
        <taxon>Pucciniales</taxon>
        <taxon>Coleosporiaceae</taxon>
        <taxon>Cronartium</taxon>
    </lineage>
</organism>
<feature type="compositionally biased region" description="Basic and acidic residues" evidence="1">
    <location>
        <begin position="469"/>
        <end position="485"/>
    </location>
</feature>
<evidence type="ECO:0000256" key="1">
    <source>
        <dbReference type="SAM" id="MobiDB-lite"/>
    </source>
</evidence>
<feature type="compositionally biased region" description="Low complexity" evidence="1">
    <location>
        <begin position="291"/>
        <end position="309"/>
    </location>
</feature>
<dbReference type="Proteomes" id="UP000886653">
    <property type="component" value="Unassembled WGS sequence"/>
</dbReference>
<name>A0A9P6NHL6_9BASI</name>
<keyword evidence="3" id="KW-1185">Reference proteome</keyword>
<feature type="region of interest" description="Disordered" evidence="1">
    <location>
        <begin position="452"/>
        <end position="511"/>
    </location>
</feature>
<feature type="compositionally biased region" description="Basic and acidic residues" evidence="1">
    <location>
        <begin position="375"/>
        <end position="388"/>
    </location>
</feature>
<protein>
    <submittedName>
        <fullName evidence="2">Uncharacterized protein</fullName>
    </submittedName>
</protein>
<sequence length="548" mass="61508">MSYQNQTPNKSQHHTLIFGNAEKDEEIKSGGSRSLKGFIFSFLSTPFKVVTSTISNSIKSTSTPSPPIEKSEKIDSPNRALSRFFEEKGDEPLSEIEARGVMALLQESKTPEGSVIAEEINKNQKDKDPLPSAFTPNFRSLNRPRLAFPVRQTQSTSSLLFPTSTTPKINNHNSRRTFYMGPGHSIYNHSTRLNLLRQNKKKLGGRSLNVLSDGFDLLPKEDEERNKRRKTNGMFNSETIIIDNDEEENGQKKEFESSGNSSIKKSSCNSTQTVKNNIATPLRPSPLRNVTLPTSTSSSSPRGQSTTTTPKRKRTSMTSTLIKSAIKQVDEDFIKKSSTTSINISPINTCITIKKSEIINPYSNLERNKNKTKVKVKENNKESPEKGKERKRKMDIHIGKEQINQNEILKPANMGVEELLERTMPDEYREGNKRRKKLIGTLPDRFIKKKAALESKKQKNKPESTVTLSEHETKKNENSSNEPKEPIISSTTITTEPNSIINPSNNNIGLFDQQEPFSFGIKTQTPIPTTSKVSSIPPLLKKNLFVVS</sequence>
<evidence type="ECO:0000313" key="3">
    <source>
        <dbReference type="Proteomes" id="UP000886653"/>
    </source>
</evidence>
<comment type="caution">
    <text evidence="2">The sequence shown here is derived from an EMBL/GenBank/DDBJ whole genome shotgun (WGS) entry which is preliminary data.</text>
</comment>
<dbReference type="AlphaFoldDB" id="A0A9P6NHL6"/>
<dbReference type="OrthoDB" id="5370852at2759"/>
<evidence type="ECO:0000313" key="2">
    <source>
        <dbReference type="EMBL" id="KAG0145752.1"/>
    </source>
</evidence>
<gene>
    <name evidence="2" type="ORF">CROQUDRAFT_555265</name>
</gene>
<feature type="compositionally biased region" description="Low complexity" evidence="1">
    <location>
        <begin position="486"/>
        <end position="508"/>
    </location>
</feature>
<feature type="region of interest" description="Disordered" evidence="1">
    <location>
        <begin position="224"/>
        <end position="319"/>
    </location>
</feature>
<reference evidence="2" key="1">
    <citation type="submission" date="2013-11" db="EMBL/GenBank/DDBJ databases">
        <title>Genome sequence of the fusiform rust pathogen reveals effectors for host alternation and coevolution with pine.</title>
        <authorList>
            <consortium name="DOE Joint Genome Institute"/>
            <person name="Smith K."/>
            <person name="Pendleton A."/>
            <person name="Kubisiak T."/>
            <person name="Anderson C."/>
            <person name="Salamov A."/>
            <person name="Aerts A."/>
            <person name="Riley R."/>
            <person name="Clum A."/>
            <person name="Lindquist E."/>
            <person name="Ence D."/>
            <person name="Campbell M."/>
            <person name="Kronenberg Z."/>
            <person name="Feau N."/>
            <person name="Dhillon B."/>
            <person name="Hamelin R."/>
            <person name="Burleigh J."/>
            <person name="Smith J."/>
            <person name="Yandell M."/>
            <person name="Nelson C."/>
            <person name="Grigoriev I."/>
            <person name="Davis J."/>
        </authorList>
    </citation>
    <scope>NUCLEOTIDE SEQUENCE</scope>
    <source>
        <strain evidence="2">G11</strain>
    </source>
</reference>
<feature type="region of interest" description="Disordered" evidence="1">
    <location>
        <begin position="370"/>
        <end position="393"/>
    </location>
</feature>
<dbReference type="EMBL" id="MU167271">
    <property type="protein sequence ID" value="KAG0145752.1"/>
    <property type="molecule type" value="Genomic_DNA"/>
</dbReference>
<feature type="compositionally biased region" description="Low complexity" evidence="1">
    <location>
        <begin position="257"/>
        <end position="270"/>
    </location>
</feature>
<feature type="compositionally biased region" description="Basic and acidic residues" evidence="1">
    <location>
        <begin position="452"/>
        <end position="462"/>
    </location>
</feature>
<proteinExistence type="predicted"/>